<dbReference type="Proteomes" id="UP001054945">
    <property type="component" value="Unassembled WGS sequence"/>
</dbReference>
<dbReference type="EMBL" id="BPLR01002563">
    <property type="protein sequence ID" value="GIX75158.1"/>
    <property type="molecule type" value="Genomic_DNA"/>
</dbReference>
<dbReference type="AlphaFoldDB" id="A0AAV4MS74"/>
<keyword evidence="2" id="KW-1185">Reference proteome</keyword>
<evidence type="ECO:0000313" key="2">
    <source>
        <dbReference type="Proteomes" id="UP001054945"/>
    </source>
</evidence>
<gene>
    <name evidence="1" type="ORF">CEXT_392831</name>
</gene>
<evidence type="ECO:0000313" key="1">
    <source>
        <dbReference type="EMBL" id="GIX75158.1"/>
    </source>
</evidence>
<comment type="caution">
    <text evidence="1">The sequence shown here is derived from an EMBL/GenBank/DDBJ whole genome shotgun (WGS) entry which is preliminary data.</text>
</comment>
<proteinExistence type="predicted"/>
<accession>A0AAV4MS74</accession>
<reference evidence="1 2" key="1">
    <citation type="submission" date="2021-06" db="EMBL/GenBank/DDBJ databases">
        <title>Caerostris extrusa draft genome.</title>
        <authorList>
            <person name="Kono N."/>
            <person name="Arakawa K."/>
        </authorList>
    </citation>
    <scope>NUCLEOTIDE SEQUENCE [LARGE SCALE GENOMIC DNA]</scope>
</reference>
<name>A0AAV4MS74_CAEEX</name>
<organism evidence="1 2">
    <name type="scientific">Caerostris extrusa</name>
    <name type="common">Bark spider</name>
    <name type="synonym">Caerostris bankana</name>
    <dbReference type="NCBI Taxonomy" id="172846"/>
    <lineage>
        <taxon>Eukaryota</taxon>
        <taxon>Metazoa</taxon>
        <taxon>Ecdysozoa</taxon>
        <taxon>Arthropoda</taxon>
        <taxon>Chelicerata</taxon>
        <taxon>Arachnida</taxon>
        <taxon>Araneae</taxon>
        <taxon>Araneomorphae</taxon>
        <taxon>Entelegynae</taxon>
        <taxon>Araneoidea</taxon>
        <taxon>Araneidae</taxon>
        <taxon>Caerostris</taxon>
    </lineage>
</organism>
<sequence length="82" mass="9055">MIPLMDSVIPSRSSLQCNLSDHHFPSTDSLEYSRKIKVSKSKLSFAAQLLLICPDAAPPRQAVNSRAHEGLQWLKAIPALVE</sequence>
<protein>
    <submittedName>
        <fullName evidence="1">Uncharacterized protein</fullName>
    </submittedName>
</protein>